<dbReference type="AlphaFoldDB" id="A0AAD4CJ47"/>
<reference evidence="9" key="1">
    <citation type="journal article" date="2019" name="Beilstein J. Org. Chem.">
        <title>Nanangenines: drimane sesquiterpenoids as the dominant metabolite cohort of a novel Australian fungus, Aspergillus nanangensis.</title>
        <authorList>
            <person name="Lacey H.J."/>
            <person name="Gilchrist C.L.M."/>
            <person name="Crombie A."/>
            <person name="Kalaitzis J.A."/>
            <person name="Vuong D."/>
            <person name="Rutledge P.J."/>
            <person name="Turner P."/>
            <person name="Pitt J.I."/>
            <person name="Lacey E."/>
            <person name="Chooi Y.H."/>
            <person name="Piggott A.M."/>
        </authorList>
    </citation>
    <scope>NUCLEOTIDE SEQUENCE</scope>
    <source>
        <strain evidence="9">MST-FP2251</strain>
    </source>
</reference>
<dbReference type="GO" id="GO:0006465">
    <property type="term" value="P:signal peptide processing"/>
    <property type="evidence" value="ECO:0007669"/>
    <property type="project" value="TreeGrafter"/>
</dbReference>
<feature type="transmembrane region" description="Helical" evidence="7">
    <location>
        <begin position="493"/>
        <end position="510"/>
    </location>
</feature>
<feature type="transmembrane region" description="Helical" evidence="7">
    <location>
        <begin position="421"/>
        <end position="441"/>
    </location>
</feature>
<dbReference type="Pfam" id="PF01694">
    <property type="entry name" value="Rhomboid"/>
    <property type="match status" value="1"/>
</dbReference>
<evidence type="ECO:0000256" key="4">
    <source>
        <dbReference type="ARBA" id="ARBA00022801"/>
    </source>
</evidence>
<proteinExistence type="inferred from homology"/>
<dbReference type="PANTHER" id="PTHR43731">
    <property type="entry name" value="RHOMBOID PROTEASE"/>
    <property type="match status" value="1"/>
</dbReference>
<dbReference type="EMBL" id="VCAU01000061">
    <property type="protein sequence ID" value="KAF9887460.1"/>
    <property type="molecule type" value="Genomic_DNA"/>
</dbReference>
<sequence>MAGPMLEIPSLKSAHIKPDAPLRASHVHQHIQEIASPFTPSQPLRASSRVIICHKEIDTYPIVRPQPFSEADINSIFGPSSRISPEIGNRIISVLQSRRVDGTLDLDLPPDILLAARPRIVDAGLKWLRENYPLDEDAAIMARIEREEKQEQDKLVRRAEALGLYKPQSGTYQAELGDSNDPSGRSVLQEAREQNEARLLAEQERKRQEWLEGGHEQLEQVQRSIQNNTALQKFDNSAALEVRERADPKERPMLAWIQRRHIGATVWDIDLSKLTNTDRILRGLLAVVITTGLSYLFAQYYQPVASADRMWPDVPPAAATISVILGVNIGIAILWRSPSAWKILNRYFMTNAAIPQPLSFFGSVFSHQSPRHLFVNMIGLWFIGTKVHDEIGRGQFLSLYATTGVFAAFTSVAFNLLLKGNLAYCALGASGAISGLVAAMCMIHSEDRLTLIFLPDELKEVFWAKGSTFLATIVAVEVLCVLVPRYAPGRIDYIAHLGGYLAGYLWSIAYKKAEKERRQQKSWFGVATTAAQAAPRPAFKLKKSWNEIKVLRNGLENGDFSLVEGPLDQTEEIIQTETVHDPHDYVSDLESDVESVASDDSLHPQIQKRVDGLSTYIVSHPWKIVDYHLYLCSVERDKDTHSRRNGMCVYDGIDCRPVTYHELFQENAFEPSNVGENPQFLFVALPIADTGPIFRGRHYVLGFDYNNKALFARYFDWIPTKTDDIWSVWDYGFNMYSVPIADLLNLMDSSLSESVHVNLGFLSSSPYCMALGANDDPGLEIVIAVLFCQWMLDFADAILQPDRETLERYKERISAAMDECRIILQRASYRAWFASRDGYTKSKYVRNASVNKFISDLYTFDKSTDVGSLNGQPWRAPGLDTCNILRHNERMQRKVQTEQRLKNLFTIPEINYPYESQGQVIDELPAEAKESPITSPLCHPYESRSFRSPSSAKAHPYVCVKPLTSTTPRAMAGQNAVVTDYQSIPVSFLLKRTLQIIDAWPELDTLNNRSHVGALLTEIQDEIVQAGPHPSGLSYFDDDDNDWKLGPKTALASRFVHRSVIN</sequence>
<evidence type="ECO:0000256" key="2">
    <source>
        <dbReference type="ARBA" id="ARBA00009045"/>
    </source>
</evidence>
<keyword evidence="3 7" id="KW-0812">Transmembrane</keyword>
<feature type="transmembrane region" description="Helical" evidence="7">
    <location>
        <begin position="462"/>
        <end position="487"/>
    </location>
</feature>
<evidence type="ECO:0000259" key="8">
    <source>
        <dbReference type="Pfam" id="PF01694"/>
    </source>
</evidence>
<keyword evidence="6 7" id="KW-0472">Membrane</keyword>
<comment type="subcellular location">
    <subcellularLocation>
        <location evidence="1">Membrane</location>
        <topology evidence="1">Multi-pass membrane protein</topology>
    </subcellularLocation>
</comment>
<comment type="caution">
    <text evidence="9">The sequence shown here is derived from an EMBL/GenBank/DDBJ whole genome shotgun (WGS) entry which is preliminary data.</text>
</comment>
<evidence type="ECO:0000256" key="3">
    <source>
        <dbReference type="ARBA" id="ARBA00022692"/>
    </source>
</evidence>
<feature type="transmembrane region" description="Helical" evidence="7">
    <location>
        <begin position="317"/>
        <end position="335"/>
    </location>
</feature>
<evidence type="ECO:0000256" key="6">
    <source>
        <dbReference type="ARBA" id="ARBA00023136"/>
    </source>
</evidence>
<feature type="transmembrane region" description="Helical" evidence="7">
    <location>
        <begin position="280"/>
        <end position="297"/>
    </location>
</feature>
<evidence type="ECO:0000256" key="1">
    <source>
        <dbReference type="ARBA" id="ARBA00004141"/>
    </source>
</evidence>
<dbReference type="Proteomes" id="UP001194746">
    <property type="component" value="Unassembled WGS sequence"/>
</dbReference>
<organism evidence="9 10">
    <name type="scientific">Aspergillus nanangensis</name>
    <dbReference type="NCBI Taxonomy" id="2582783"/>
    <lineage>
        <taxon>Eukaryota</taxon>
        <taxon>Fungi</taxon>
        <taxon>Dikarya</taxon>
        <taxon>Ascomycota</taxon>
        <taxon>Pezizomycotina</taxon>
        <taxon>Eurotiomycetes</taxon>
        <taxon>Eurotiomycetidae</taxon>
        <taxon>Eurotiales</taxon>
        <taxon>Aspergillaceae</taxon>
        <taxon>Aspergillus</taxon>
        <taxon>Aspergillus subgen. Circumdati</taxon>
    </lineage>
</organism>
<feature type="domain" description="Peptidase S54 rhomboid" evidence="8">
    <location>
        <begin position="358"/>
        <end position="510"/>
    </location>
</feature>
<feature type="transmembrane region" description="Helical" evidence="7">
    <location>
        <begin position="396"/>
        <end position="415"/>
    </location>
</feature>
<protein>
    <recommendedName>
        <fullName evidence="8">Peptidase S54 rhomboid domain-containing protein</fullName>
    </recommendedName>
</protein>
<keyword evidence="10" id="KW-1185">Reference proteome</keyword>
<dbReference type="GO" id="GO:0016020">
    <property type="term" value="C:membrane"/>
    <property type="evidence" value="ECO:0007669"/>
    <property type="project" value="UniProtKB-SubCell"/>
</dbReference>
<evidence type="ECO:0000256" key="7">
    <source>
        <dbReference type="SAM" id="Phobius"/>
    </source>
</evidence>
<evidence type="ECO:0000313" key="10">
    <source>
        <dbReference type="Proteomes" id="UP001194746"/>
    </source>
</evidence>
<name>A0AAD4CJ47_ASPNN</name>
<dbReference type="InterPro" id="IPR035952">
    <property type="entry name" value="Rhomboid-like_sf"/>
</dbReference>
<reference evidence="9" key="2">
    <citation type="submission" date="2020-02" db="EMBL/GenBank/DDBJ databases">
        <authorList>
            <person name="Gilchrist C.L.M."/>
            <person name="Chooi Y.-H."/>
        </authorList>
    </citation>
    <scope>NUCLEOTIDE SEQUENCE</scope>
    <source>
        <strain evidence="9">MST-FP2251</strain>
    </source>
</reference>
<dbReference type="InterPro" id="IPR050925">
    <property type="entry name" value="Rhomboid_protease_S54"/>
</dbReference>
<dbReference type="PANTHER" id="PTHR43731:SF14">
    <property type="entry name" value="PRESENILIN-ASSOCIATED RHOMBOID-LIKE PROTEIN, MITOCHONDRIAL"/>
    <property type="match status" value="1"/>
</dbReference>
<evidence type="ECO:0000256" key="5">
    <source>
        <dbReference type="ARBA" id="ARBA00022989"/>
    </source>
</evidence>
<keyword evidence="5 7" id="KW-1133">Transmembrane helix</keyword>
<comment type="similarity">
    <text evidence="2">Belongs to the peptidase S54 family.</text>
</comment>
<dbReference type="GO" id="GO:0004252">
    <property type="term" value="F:serine-type endopeptidase activity"/>
    <property type="evidence" value="ECO:0007669"/>
    <property type="project" value="InterPro"/>
</dbReference>
<gene>
    <name evidence="9" type="ORF">FE257_010177</name>
</gene>
<dbReference type="SUPFAM" id="SSF144091">
    <property type="entry name" value="Rhomboid-like"/>
    <property type="match status" value="1"/>
</dbReference>
<keyword evidence="4" id="KW-0378">Hydrolase</keyword>
<evidence type="ECO:0000313" key="9">
    <source>
        <dbReference type="EMBL" id="KAF9887460.1"/>
    </source>
</evidence>
<dbReference type="Gene3D" id="1.20.1540.10">
    <property type="entry name" value="Rhomboid-like"/>
    <property type="match status" value="1"/>
</dbReference>
<dbReference type="FunFam" id="1.20.1540.10:FF:000012">
    <property type="entry name" value="Rhomboid family protein"/>
    <property type="match status" value="1"/>
</dbReference>
<dbReference type="InterPro" id="IPR022764">
    <property type="entry name" value="Peptidase_S54_rhomboid_dom"/>
</dbReference>
<accession>A0AAD4CJ47</accession>